<keyword evidence="3" id="KW-1185">Reference proteome</keyword>
<dbReference type="AlphaFoldDB" id="A0A5C3M1S6"/>
<evidence type="ECO:0000256" key="1">
    <source>
        <dbReference type="SAM" id="MobiDB-lite"/>
    </source>
</evidence>
<protein>
    <submittedName>
        <fullName evidence="2">Uncharacterized protein</fullName>
    </submittedName>
</protein>
<organism evidence="2 3">
    <name type="scientific">Crucibulum laeve</name>
    <dbReference type="NCBI Taxonomy" id="68775"/>
    <lineage>
        <taxon>Eukaryota</taxon>
        <taxon>Fungi</taxon>
        <taxon>Dikarya</taxon>
        <taxon>Basidiomycota</taxon>
        <taxon>Agaricomycotina</taxon>
        <taxon>Agaricomycetes</taxon>
        <taxon>Agaricomycetidae</taxon>
        <taxon>Agaricales</taxon>
        <taxon>Agaricineae</taxon>
        <taxon>Nidulariaceae</taxon>
        <taxon>Crucibulum</taxon>
    </lineage>
</organism>
<dbReference type="EMBL" id="ML213600">
    <property type="protein sequence ID" value="TFK39170.1"/>
    <property type="molecule type" value="Genomic_DNA"/>
</dbReference>
<accession>A0A5C3M1S6</accession>
<name>A0A5C3M1S6_9AGAR</name>
<evidence type="ECO:0000313" key="3">
    <source>
        <dbReference type="Proteomes" id="UP000308652"/>
    </source>
</evidence>
<gene>
    <name evidence="2" type="ORF">BDQ12DRAFT_665516</name>
</gene>
<dbReference type="Proteomes" id="UP000308652">
    <property type="component" value="Unassembled WGS sequence"/>
</dbReference>
<proteinExistence type="predicted"/>
<evidence type="ECO:0000313" key="2">
    <source>
        <dbReference type="EMBL" id="TFK39170.1"/>
    </source>
</evidence>
<sequence length="319" mass="37029">MAIHPTSAAHIYFQNQTHKMSNISETRNRLETYQQLLTKMNEAKSKALPSVKEGSSSSGLNATHGVKHRPSYLNANLPKSITYFLDTTVQARNMSIEVLKGPRLLEIHWYRSSEIPEQQSIVLTFAHFRRSEQRFWLRTHRELASLTTEYSFITPLHVVLLLRHLRERLRDYDSITFQSWWYASCIWEAVASWMKQAGSQATFHYYSTSDIQIPEIQSPALPAATGNDYEWEATSFSKNRLEFYLGTVKFAGYDAHRKEYVKFDLDTVRLYCSEGLLNEALRLAQTNDLMRKKFAMLHTILQSEGRHDKEFNGIAYTTL</sequence>
<feature type="region of interest" description="Disordered" evidence="1">
    <location>
        <begin position="45"/>
        <end position="65"/>
    </location>
</feature>
<reference evidence="2 3" key="1">
    <citation type="journal article" date="2019" name="Nat. Ecol. Evol.">
        <title>Megaphylogeny resolves global patterns of mushroom evolution.</title>
        <authorList>
            <person name="Varga T."/>
            <person name="Krizsan K."/>
            <person name="Foldi C."/>
            <person name="Dima B."/>
            <person name="Sanchez-Garcia M."/>
            <person name="Sanchez-Ramirez S."/>
            <person name="Szollosi G.J."/>
            <person name="Szarkandi J.G."/>
            <person name="Papp V."/>
            <person name="Albert L."/>
            <person name="Andreopoulos W."/>
            <person name="Angelini C."/>
            <person name="Antonin V."/>
            <person name="Barry K.W."/>
            <person name="Bougher N.L."/>
            <person name="Buchanan P."/>
            <person name="Buyck B."/>
            <person name="Bense V."/>
            <person name="Catcheside P."/>
            <person name="Chovatia M."/>
            <person name="Cooper J."/>
            <person name="Damon W."/>
            <person name="Desjardin D."/>
            <person name="Finy P."/>
            <person name="Geml J."/>
            <person name="Haridas S."/>
            <person name="Hughes K."/>
            <person name="Justo A."/>
            <person name="Karasinski D."/>
            <person name="Kautmanova I."/>
            <person name="Kiss B."/>
            <person name="Kocsube S."/>
            <person name="Kotiranta H."/>
            <person name="LaButti K.M."/>
            <person name="Lechner B.E."/>
            <person name="Liimatainen K."/>
            <person name="Lipzen A."/>
            <person name="Lukacs Z."/>
            <person name="Mihaltcheva S."/>
            <person name="Morgado L.N."/>
            <person name="Niskanen T."/>
            <person name="Noordeloos M.E."/>
            <person name="Ohm R.A."/>
            <person name="Ortiz-Santana B."/>
            <person name="Ovrebo C."/>
            <person name="Racz N."/>
            <person name="Riley R."/>
            <person name="Savchenko A."/>
            <person name="Shiryaev A."/>
            <person name="Soop K."/>
            <person name="Spirin V."/>
            <person name="Szebenyi C."/>
            <person name="Tomsovsky M."/>
            <person name="Tulloss R.E."/>
            <person name="Uehling J."/>
            <person name="Grigoriev I.V."/>
            <person name="Vagvolgyi C."/>
            <person name="Papp T."/>
            <person name="Martin F.M."/>
            <person name="Miettinen O."/>
            <person name="Hibbett D.S."/>
            <person name="Nagy L.G."/>
        </authorList>
    </citation>
    <scope>NUCLEOTIDE SEQUENCE [LARGE SCALE GENOMIC DNA]</scope>
    <source>
        <strain evidence="2 3">CBS 166.37</strain>
    </source>
</reference>